<dbReference type="InterPro" id="IPR052065">
    <property type="entry name" value="Compl_asym_regulator"/>
</dbReference>
<feature type="non-terminal residue" evidence="6">
    <location>
        <position position="105"/>
    </location>
</feature>
<evidence type="ECO:0000256" key="2">
    <source>
        <dbReference type="ARBA" id="ARBA00022525"/>
    </source>
</evidence>
<keyword evidence="3" id="KW-0732">Signal</keyword>
<proteinExistence type="predicted"/>
<dbReference type="SUPFAM" id="SSF82895">
    <property type="entry name" value="TSP-1 type 1 repeat"/>
    <property type="match status" value="2"/>
</dbReference>
<evidence type="ECO:0000256" key="4">
    <source>
        <dbReference type="ARBA" id="ARBA00022737"/>
    </source>
</evidence>
<organism evidence="6 7">
    <name type="scientific">Owenia fusiformis</name>
    <name type="common">Polychaete worm</name>
    <dbReference type="NCBI Taxonomy" id="6347"/>
    <lineage>
        <taxon>Eukaryota</taxon>
        <taxon>Metazoa</taxon>
        <taxon>Spiralia</taxon>
        <taxon>Lophotrochozoa</taxon>
        <taxon>Annelida</taxon>
        <taxon>Polychaeta</taxon>
        <taxon>Sedentaria</taxon>
        <taxon>Canalipalpata</taxon>
        <taxon>Sabellida</taxon>
        <taxon>Oweniida</taxon>
        <taxon>Oweniidae</taxon>
        <taxon>Owenia</taxon>
    </lineage>
</organism>
<reference evidence="6" key="1">
    <citation type="submission" date="2022-03" db="EMBL/GenBank/DDBJ databases">
        <authorList>
            <person name="Martin C."/>
        </authorList>
    </citation>
    <scope>NUCLEOTIDE SEQUENCE</scope>
</reference>
<evidence type="ECO:0000256" key="5">
    <source>
        <dbReference type="ARBA" id="ARBA00023157"/>
    </source>
</evidence>
<feature type="non-terminal residue" evidence="6">
    <location>
        <position position="1"/>
    </location>
</feature>
<dbReference type="OrthoDB" id="446173at2759"/>
<dbReference type="InterPro" id="IPR036383">
    <property type="entry name" value="TSP1_rpt_sf"/>
</dbReference>
<gene>
    <name evidence="6" type="ORF">OFUS_LOCUS11616</name>
</gene>
<comment type="caution">
    <text evidence="6">The sequence shown here is derived from an EMBL/GenBank/DDBJ whole genome shotgun (WGS) entry which is preliminary data.</text>
</comment>
<dbReference type="SMART" id="SM00209">
    <property type="entry name" value="TSP1"/>
    <property type="match status" value="1"/>
</dbReference>
<sequence>DECIADDLTEQMSCKVQECPVNGGPGSWTAWEQCSTTCGVGEKIRTRECNNPAPAYGGDECIADDLTEQMSCKVQECPVNGGPGSWTAWEQCSTTCGVGEKIRTR</sequence>
<evidence type="ECO:0000313" key="7">
    <source>
        <dbReference type="Proteomes" id="UP000749559"/>
    </source>
</evidence>
<dbReference type="FunFam" id="2.20.100.10:FF:000001">
    <property type="entry name" value="semaphorin-5A isoform X1"/>
    <property type="match status" value="1"/>
</dbReference>
<dbReference type="Gene3D" id="2.20.100.10">
    <property type="entry name" value="Thrombospondin type-1 (TSP1) repeat"/>
    <property type="match status" value="2"/>
</dbReference>
<keyword evidence="5" id="KW-1015">Disulfide bond</keyword>
<keyword evidence="4" id="KW-0677">Repeat</keyword>
<dbReference type="AlphaFoldDB" id="A0A8S4NZK5"/>
<protein>
    <submittedName>
        <fullName evidence="6">Uncharacterized protein</fullName>
    </submittedName>
</protein>
<dbReference type="EMBL" id="CAIIXF020000006">
    <property type="protein sequence ID" value="CAH1785586.1"/>
    <property type="molecule type" value="Genomic_DNA"/>
</dbReference>
<evidence type="ECO:0000256" key="3">
    <source>
        <dbReference type="ARBA" id="ARBA00022729"/>
    </source>
</evidence>
<name>A0A8S4NZK5_OWEFU</name>
<comment type="subcellular location">
    <subcellularLocation>
        <location evidence="1">Secreted</location>
    </subcellularLocation>
</comment>
<dbReference type="InterPro" id="IPR000884">
    <property type="entry name" value="TSP1_rpt"/>
</dbReference>
<accession>A0A8S4NZK5</accession>
<keyword evidence="2" id="KW-0964">Secreted</keyword>
<dbReference type="Pfam" id="PF00090">
    <property type="entry name" value="TSP_1"/>
    <property type="match status" value="2"/>
</dbReference>
<dbReference type="Proteomes" id="UP000749559">
    <property type="component" value="Unassembled WGS sequence"/>
</dbReference>
<dbReference type="PANTHER" id="PTHR22906:SF43">
    <property type="entry name" value="PROPERDIN"/>
    <property type="match status" value="1"/>
</dbReference>
<dbReference type="PANTHER" id="PTHR22906">
    <property type="entry name" value="PROPERDIN"/>
    <property type="match status" value="1"/>
</dbReference>
<evidence type="ECO:0000256" key="1">
    <source>
        <dbReference type="ARBA" id="ARBA00004613"/>
    </source>
</evidence>
<dbReference type="PROSITE" id="PS50092">
    <property type="entry name" value="TSP1"/>
    <property type="match status" value="2"/>
</dbReference>
<keyword evidence="7" id="KW-1185">Reference proteome</keyword>
<evidence type="ECO:0000313" key="6">
    <source>
        <dbReference type="EMBL" id="CAH1785586.1"/>
    </source>
</evidence>